<dbReference type="Proteomes" id="UP000240883">
    <property type="component" value="Unassembled WGS sequence"/>
</dbReference>
<feature type="region of interest" description="Disordered" evidence="1">
    <location>
        <begin position="74"/>
        <end position="114"/>
    </location>
</feature>
<accession>A0A2T2NVZ4</accession>
<feature type="compositionally biased region" description="Basic and acidic residues" evidence="1">
    <location>
        <begin position="75"/>
        <end position="92"/>
    </location>
</feature>
<dbReference type="EMBL" id="KZ678132">
    <property type="protein sequence ID" value="PSN69597.1"/>
    <property type="molecule type" value="Genomic_DNA"/>
</dbReference>
<dbReference type="OrthoDB" id="5316527at2759"/>
<evidence type="ECO:0000313" key="3">
    <source>
        <dbReference type="Proteomes" id="UP000240883"/>
    </source>
</evidence>
<dbReference type="STRING" id="1448308.A0A2T2NVZ4"/>
<evidence type="ECO:0000256" key="1">
    <source>
        <dbReference type="SAM" id="MobiDB-lite"/>
    </source>
</evidence>
<evidence type="ECO:0000313" key="2">
    <source>
        <dbReference type="EMBL" id="PSN69597.1"/>
    </source>
</evidence>
<name>A0A2T2NVZ4_CORCC</name>
<feature type="region of interest" description="Disordered" evidence="1">
    <location>
        <begin position="284"/>
        <end position="336"/>
    </location>
</feature>
<feature type="compositionally biased region" description="Acidic residues" evidence="1">
    <location>
        <begin position="98"/>
        <end position="114"/>
    </location>
</feature>
<reference evidence="2 3" key="1">
    <citation type="journal article" date="2018" name="Front. Microbiol.">
        <title>Genome-Wide Analysis of Corynespora cassiicola Leaf Fall Disease Putative Effectors.</title>
        <authorList>
            <person name="Lopez D."/>
            <person name="Ribeiro S."/>
            <person name="Label P."/>
            <person name="Fumanal B."/>
            <person name="Venisse J.S."/>
            <person name="Kohler A."/>
            <person name="de Oliveira R.R."/>
            <person name="Labutti K."/>
            <person name="Lipzen A."/>
            <person name="Lail K."/>
            <person name="Bauer D."/>
            <person name="Ohm R.A."/>
            <person name="Barry K.W."/>
            <person name="Spatafora J."/>
            <person name="Grigoriev I.V."/>
            <person name="Martin F.M."/>
            <person name="Pujade-Renaud V."/>
        </authorList>
    </citation>
    <scope>NUCLEOTIDE SEQUENCE [LARGE SCALE GENOMIC DNA]</scope>
    <source>
        <strain evidence="2 3">Philippines</strain>
    </source>
</reference>
<protein>
    <submittedName>
        <fullName evidence="2">Uncharacterized protein</fullName>
    </submittedName>
</protein>
<organism evidence="2 3">
    <name type="scientific">Corynespora cassiicola Philippines</name>
    <dbReference type="NCBI Taxonomy" id="1448308"/>
    <lineage>
        <taxon>Eukaryota</taxon>
        <taxon>Fungi</taxon>
        <taxon>Dikarya</taxon>
        <taxon>Ascomycota</taxon>
        <taxon>Pezizomycotina</taxon>
        <taxon>Dothideomycetes</taxon>
        <taxon>Pleosporomycetidae</taxon>
        <taxon>Pleosporales</taxon>
        <taxon>Corynesporascaceae</taxon>
        <taxon>Corynespora</taxon>
    </lineage>
</organism>
<keyword evidence="3" id="KW-1185">Reference proteome</keyword>
<dbReference type="AlphaFoldDB" id="A0A2T2NVZ4"/>
<sequence>MLKAQVFRRSFSLFNRVPASRVIRAASRNGHQTIQIQRVHIRKPLISRSLLIGTCVTSASLYAFLRWLEDDDDEGGAKSHPAKDGRPQDGKWEVVQAGDEDDDEDEDEDEDEYDDSLLFIPTGFSRPRPREFYRGSDPEWQEFVRIAPDRSRMDRVRGELVALVRSLATNNPAWERRLGKINPNAGSAWIEYTFPDGPPIEYERPGIELTEDGTLRRSTRPVHEFHHHQLSNALWPAPAATAVYDDAKRRAWRLWRNFKIYVGWEKKHSISDFNQMLSGPGGAMFPYIPKPLDSPNTKSPDPLSPSPTPPTDGGPQQRTTAPSDHSPRKDPSTTLSDATAKLTKISVPLPAVNSGILRQQYAILRQPYKPQPPRGTFLVTGLVEIIGQKARMTLDVSAAYDPRIGKFVTLDAKMRSLVNFRQEPKGGP</sequence>
<feature type="compositionally biased region" description="Pro residues" evidence="1">
    <location>
        <begin position="302"/>
        <end position="312"/>
    </location>
</feature>
<gene>
    <name evidence="2" type="ORF">BS50DRAFT_291557</name>
</gene>
<proteinExistence type="predicted"/>